<feature type="transmembrane region" description="Helical" evidence="7">
    <location>
        <begin position="221"/>
        <end position="239"/>
    </location>
</feature>
<evidence type="ECO:0000313" key="9">
    <source>
        <dbReference type="EMBL" id="GAE35246.1"/>
    </source>
</evidence>
<comment type="caution">
    <text evidence="9">The sequence shown here is derived from an EMBL/GenBank/DDBJ whole genome shotgun (WGS) entry which is preliminary data.</text>
</comment>
<feature type="transmembrane region" description="Helical" evidence="7">
    <location>
        <begin position="153"/>
        <end position="177"/>
    </location>
</feature>
<dbReference type="STRING" id="1236973.JCM9157_2345"/>
<feature type="domain" description="EamA" evidence="8">
    <location>
        <begin position="9"/>
        <end position="140"/>
    </location>
</feature>
<feature type="transmembrane region" description="Helical" evidence="7">
    <location>
        <begin position="251"/>
        <end position="268"/>
    </location>
</feature>
<dbReference type="Proteomes" id="UP000018896">
    <property type="component" value="Unassembled WGS sequence"/>
</dbReference>
<dbReference type="PANTHER" id="PTHR32322">
    <property type="entry name" value="INNER MEMBRANE TRANSPORTER"/>
    <property type="match status" value="1"/>
</dbReference>
<evidence type="ECO:0000256" key="5">
    <source>
        <dbReference type="ARBA" id="ARBA00022989"/>
    </source>
</evidence>
<evidence type="ECO:0000256" key="4">
    <source>
        <dbReference type="ARBA" id="ARBA00022692"/>
    </source>
</evidence>
<feature type="transmembrane region" description="Helical" evidence="7">
    <location>
        <begin position="125"/>
        <end position="147"/>
    </location>
</feature>
<feature type="transmembrane region" description="Helical" evidence="7">
    <location>
        <begin position="274"/>
        <end position="292"/>
    </location>
</feature>
<feature type="transmembrane region" description="Helical" evidence="7">
    <location>
        <begin position="5"/>
        <end position="24"/>
    </location>
</feature>
<keyword evidence="3" id="KW-1003">Cell membrane</keyword>
<dbReference type="Pfam" id="PF00892">
    <property type="entry name" value="EamA"/>
    <property type="match status" value="2"/>
</dbReference>
<dbReference type="AlphaFoldDB" id="W4QT17"/>
<feature type="transmembrane region" description="Helical" evidence="7">
    <location>
        <begin position="95"/>
        <end position="113"/>
    </location>
</feature>
<accession>W4QT17</accession>
<keyword evidence="10" id="KW-1185">Reference proteome</keyword>
<dbReference type="GO" id="GO:0005886">
    <property type="term" value="C:plasma membrane"/>
    <property type="evidence" value="ECO:0007669"/>
    <property type="project" value="UniProtKB-SubCell"/>
</dbReference>
<dbReference type="InterPro" id="IPR000620">
    <property type="entry name" value="EamA_dom"/>
</dbReference>
<proteinExistence type="inferred from homology"/>
<keyword evidence="6 7" id="KW-0472">Membrane</keyword>
<evidence type="ECO:0000256" key="3">
    <source>
        <dbReference type="ARBA" id="ARBA00022475"/>
    </source>
</evidence>
<keyword evidence="4 7" id="KW-0812">Transmembrane</keyword>
<evidence type="ECO:0000256" key="2">
    <source>
        <dbReference type="ARBA" id="ARBA00007362"/>
    </source>
</evidence>
<feature type="transmembrane region" description="Helical" evidence="7">
    <location>
        <begin position="189"/>
        <end position="209"/>
    </location>
</feature>
<evidence type="ECO:0000256" key="1">
    <source>
        <dbReference type="ARBA" id="ARBA00004651"/>
    </source>
</evidence>
<dbReference type="SUPFAM" id="SSF103481">
    <property type="entry name" value="Multidrug resistance efflux transporter EmrE"/>
    <property type="match status" value="2"/>
</dbReference>
<dbReference type="eggNOG" id="COG0697">
    <property type="taxonomic scope" value="Bacteria"/>
</dbReference>
<dbReference type="InterPro" id="IPR050638">
    <property type="entry name" value="AA-Vitamin_Transporters"/>
</dbReference>
<evidence type="ECO:0000256" key="6">
    <source>
        <dbReference type="ARBA" id="ARBA00023136"/>
    </source>
</evidence>
<feature type="domain" description="EamA" evidence="8">
    <location>
        <begin position="155"/>
        <end position="291"/>
    </location>
</feature>
<gene>
    <name evidence="9" type="ORF">JCM9157_2345</name>
</gene>
<dbReference type="EMBL" id="BAUV01000016">
    <property type="protein sequence ID" value="GAE35246.1"/>
    <property type="molecule type" value="Genomic_DNA"/>
</dbReference>
<reference evidence="9 10" key="1">
    <citation type="journal article" date="2014" name="Genome Announc.">
        <title>Draft Genome Sequences of Three Alkaliphilic Bacillus Strains, Bacillus wakoensis JCM 9140T, Bacillus akibai JCM 9157T, and Bacillus hemicellulosilyticus JCM 9152T.</title>
        <authorList>
            <person name="Yuki M."/>
            <person name="Oshima K."/>
            <person name="Suda W."/>
            <person name="Oshida Y."/>
            <person name="Kitamura K."/>
            <person name="Iida T."/>
            <person name="Hattori M."/>
            <person name="Ohkuma M."/>
        </authorList>
    </citation>
    <scope>NUCLEOTIDE SEQUENCE [LARGE SCALE GENOMIC DNA]</scope>
    <source>
        <strain evidence="9 10">JCM 9157</strain>
    </source>
</reference>
<sequence>MKHHYIYFIGLILVSIIWGANFGISRWAMDVFTPEVFVFIRFFFAFPILFVLLYKLEGGIKVERNDLIKLAVIGFLGVSILELLVMYSIKFTTLANASLLNVAPWPIFVALFAPLFTKEVMTKRILFGGSMAFVGVALIILGGNQAFDLSSQYMLGNLLALLVSLIGALFNLACIPLMKKYSALRVTTWYIFFGSIFLFPFTIGGWSAIEWSNLTLPVWGAIFYNVILCTITAFLVWNLAMRRVGATKSNFYRYVVPAAAAVTGALFFGETILFTQIIGAFIIMSGLVFIGYERKNDLNKKYDRSKLA</sequence>
<feature type="transmembrane region" description="Helical" evidence="7">
    <location>
        <begin position="36"/>
        <end position="55"/>
    </location>
</feature>
<dbReference type="RefSeq" id="WP_035664587.1">
    <property type="nucleotide sequence ID" value="NZ_BAUV01000016.1"/>
</dbReference>
<evidence type="ECO:0000256" key="7">
    <source>
        <dbReference type="SAM" id="Phobius"/>
    </source>
</evidence>
<dbReference type="InterPro" id="IPR037185">
    <property type="entry name" value="EmrE-like"/>
</dbReference>
<evidence type="ECO:0000259" key="8">
    <source>
        <dbReference type="Pfam" id="PF00892"/>
    </source>
</evidence>
<dbReference type="PANTHER" id="PTHR32322:SF18">
    <property type="entry name" value="S-ADENOSYLMETHIONINE_S-ADENOSYLHOMOCYSTEINE TRANSPORTER"/>
    <property type="match status" value="1"/>
</dbReference>
<evidence type="ECO:0000313" key="10">
    <source>
        <dbReference type="Proteomes" id="UP000018896"/>
    </source>
</evidence>
<protein>
    <submittedName>
        <fullName evidence="9">Permease of the drug/metabolite transporter</fullName>
    </submittedName>
</protein>
<comment type="similarity">
    <text evidence="2">Belongs to the EamA transporter family.</text>
</comment>
<dbReference type="OrthoDB" id="4529062at2"/>
<keyword evidence="5 7" id="KW-1133">Transmembrane helix</keyword>
<comment type="subcellular location">
    <subcellularLocation>
        <location evidence="1">Cell membrane</location>
        <topology evidence="1">Multi-pass membrane protein</topology>
    </subcellularLocation>
</comment>
<organism evidence="9 10">
    <name type="scientific">Halalkalibacter akibai (strain ATCC 43226 / DSM 21942 / CIP 109018 / JCM 9157 / 1139)</name>
    <name type="common">Bacillus akibai</name>
    <dbReference type="NCBI Taxonomy" id="1236973"/>
    <lineage>
        <taxon>Bacteria</taxon>
        <taxon>Bacillati</taxon>
        <taxon>Bacillota</taxon>
        <taxon>Bacilli</taxon>
        <taxon>Bacillales</taxon>
        <taxon>Bacillaceae</taxon>
        <taxon>Halalkalibacter</taxon>
    </lineage>
</organism>
<feature type="transmembrane region" description="Helical" evidence="7">
    <location>
        <begin position="67"/>
        <end position="89"/>
    </location>
</feature>
<name>W4QT17_HALA3</name>